<dbReference type="InterPro" id="IPR013155">
    <property type="entry name" value="M/V/L/I-tRNA-synth_anticd-bd"/>
</dbReference>
<evidence type="ECO:0000256" key="1">
    <source>
        <dbReference type="ARBA" id="ARBA00005594"/>
    </source>
</evidence>
<dbReference type="InterPro" id="IPR001412">
    <property type="entry name" value="aa-tRNA-synth_I_CS"/>
</dbReference>
<comment type="subcellular location">
    <subcellularLocation>
        <location evidence="9">Cytoplasm</location>
    </subcellularLocation>
</comment>
<dbReference type="PRINTS" id="PR00985">
    <property type="entry name" value="TRNASYNTHLEU"/>
</dbReference>
<evidence type="ECO:0000256" key="2">
    <source>
        <dbReference type="ARBA" id="ARBA00022490"/>
    </source>
</evidence>
<evidence type="ECO:0000256" key="9">
    <source>
        <dbReference type="HAMAP-Rule" id="MF_00049"/>
    </source>
</evidence>
<feature type="domain" description="Leucyl-tRNA synthetase editing" evidence="13">
    <location>
        <begin position="269"/>
        <end position="458"/>
    </location>
</feature>
<dbReference type="PROSITE" id="PS00178">
    <property type="entry name" value="AA_TRNA_LIGASE_I"/>
    <property type="match status" value="1"/>
</dbReference>
<dbReference type="FunFam" id="3.40.50.620:FF:000060">
    <property type="entry name" value="Leucine--tRNA ligase"/>
    <property type="match status" value="1"/>
</dbReference>
<proteinExistence type="inferred from homology"/>
<dbReference type="InterPro" id="IPR002300">
    <property type="entry name" value="aa-tRNA-synth_Ia"/>
</dbReference>
<dbReference type="Pfam" id="PF08264">
    <property type="entry name" value="Anticodon_1"/>
    <property type="match status" value="1"/>
</dbReference>
<dbReference type="Pfam" id="PF00133">
    <property type="entry name" value="tRNA-synt_1"/>
    <property type="match status" value="2"/>
</dbReference>
<keyword evidence="7 9" id="KW-0030">Aminoacyl-tRNA synthetase</keyword>
<keyword evidence="2 9" id="KW-0963">Cytoplasm</keyword>
<sequence length="864" mass="99638">MQYPFQEVESFWQKFWEEHKSFQTNIRSSKPKFYCLDMFPYPSGAGLHVGHPEGYTATDILSRFKRMKGFEVLHPMGWDAFGLPAERYAMQTGIHPAITTKDNIDNFRRQIQMIGLSYDWSRELSTTDPDYYKFTQWIFIQLYQSWFNPELKKAESINELIRRFSNQGSNGLDYRQFNSEEWKNFSPVEKEKILSDFRLVYQAEIPVNWCEALGTVLANEEVEEWVGKGYEVVRKPMRQYMMRITAYADRLLEDLELVEWPPSTLEMQKNWIGKSEGLEITFPFLKPLQSGLEGIRIFTTRPDTIFGVTYMVVAPEHPIVSEITTPEQKQKVEEYQKTSSLKSDLDRMELNKEKTGVFTGTFVFNPADPSQKIPVWISDYVLYGYGTGAIMAVPAHDQRDFEFARTFGLKIIPVIEGEISEAAAFDSKTSTCINSSSSEISINGLDYTSASSKIISWAESKKIGRKKIQFKLRDWLFARQRYWGEPIPLVHYPSGVTKPIPESELPLVLPNLEEFKPSGTGESPLALAKDWLQYKDPSTGEIGTRETNTMPQWAGSCWYYLRYIDPKNGRFLCDPELEKKWMPVNLYVGGSEHAVLHLLYSRFWHKFLFDIGAVSTKEPFDKLIHQGLILGEDKRKMSKSLGNVVNPDDVIKEYGADSLRLFEMFMGPLEMVKPWSTRGVEGVFRFLNRIWRLFHSGSQESFRLDDVEPTPEELKILHKTIQKVNEDIPNFSFNTAIAQLMIFVNEFTPSDRRPKKVLESFILLLAPFAPHIAEELWKRSGKMESLSYEKFPEADPQYLVESEILIVVQVNGKLRDEFKAPKDVSQSDAISMAKNLDKIKGILEGKTIRKEIYVPGKLVNLVIG</sequence>
<dbReference type="SUPFAM" id="SSF47323">
    <property type="entry name" value="Anticodon-binding domain of a subclass of class I aminoacyl-tRNA synthetases"/>
    <property type="match status" value="1"/>
</dbReference>
<evidence type="ECO:0000313" key="15">
    <source>
        <dbReference type="Proteomes" id="UP000056502"/>
    </source>
</evidence>
<feature type="domain" description="Methionyl/Valyl/Leucyl/Isoleucyl-tRNA synthetase anticodon-binding" evidence="12">
    <location>
        <begin position="714"/>
        <end position="823"/>
    </location>
</feature>
<evidence type="ECO:0000256" key="5">
    <source>
        <dbReference type="ARBA" id="ARBA00022840"/>
    </source>
</evidence>
<evidence type="ECO:0000259" key="13">
    <source>
        <dbReference type="Pfam" id="PF13603"/>
    </source>
</evidence>
<evidence type="ECO:0000313" key="14">
    <source>
        <dbReference type="EMBL" id="ALE40860.1"/>
    </source>
</evidence>
<dbReference type="FunFam" id="3.10.20.590:FF:000001">
    <property type="entry name" value="Leucine--tRNA ligase"/>
    <property type="match status" value="1"/>
</dbReference>
<dbReference type="AlphaFoldDB" id="A0A0M5LFX3"/>
<dbReference type="FunFam" id="1.10.730.10:FF:000012">
    <property type="entry name" value="Leucine--tRNA ligase"/>
    <property type="match status" value="1"/>
</dbReference>
<dbReference type="GO" id="GO:0004823">
    <property type="term" value="F:leucine-tRNA ligase activity"/>
    <property type="evidence" value="ECO:0007669"/>
    <property type="project" value="UniProtKB-UniRule"/>
</dbReference>
<feature type="short sequence motif" description="'KMSKS' region" evidence="9">
    <location>
        <begin position="636"/>
        <end position="640"/>
    </location>
</feature>
<accession>A0A0M5LFX3</accession>
<dbReference type="GO" id="GO:0005524">
    <property type="term" value="F:ATP binding"/>
    <property type="evidence" value="ECO:0007669"/>
    <property type="project" value="UniProtKB-UniRule"/>
</dbReference>
<evidence type="ECO:0000256" key="8">
    <source>
        <dbReference type="ARBA" id="ARBA00047469"/>
    </source>
</evidence>
<dbReference type="SUPFAM" id="SSF50677">
    <property type="entry name" value="ValRS/IleRS/LeuRS editing domain"/>
    <property type="match status" value="1"/>
</dbReference>
<dbReference type="PANTHER" id="PTHR43740:SF2">
    <property type="entry name" value="LEUCINE--TRNA LIGASE, MITOCHONDRIAL"/>
    <property type="match status" value="1"/>
</dbReference>
<keyword evidence="5 9" id="KW-0067">ATP-binding</keyword>
<gene>
    <name evidence="9 14" type="primary">leuS</name>
    <name evidence="14" type="ORF">G436_3713</name>
</gene>
<evidence type="ECO:0000256" key="4">
    <source>
        <dbReference type="ARBA" id="ARBA00022741"/>
    </source>
</evidence>
<feature type="domain" description="Aminoacyl-tRNA synthetase class Ia" evidence="11">
    <location>
        <begin position="12"/>
        <end position="144"/>
    </location>
</feature>
<comment type="similarity">
    <text evidence="1 9 10">Belongs to the class-I aminoacyl-tRNA synthetase family.</text>
</comment>
<dbReference type="GO" id="GO:0006429">
    <property type="term" value="P:leucyl-tRNA aminoacylation"/>
    <property type="evidence" value="ECO:0007669"/>
    <property type="project" value="UniProtKB-UniRule"/>
</dbReference>
<dbReference type="Pfam" id="PF13603">
    <property type="entry name" value="tRNA-synt_1_2"/>
    <property type="match status" value="1"/>
</dbReference>
<evidence type="ECO:0000259" key="11">
    <source>
        <dbReference type="Pfam" id="PF00133"/>
    </source>
</evidence>
<evidence type="ECO:0000256" key="10">
    <source>
        <dbReference type="RuleBase" id="RU363035"/>
    </source>
</evidence>
<comment type="catalytic activity">
    <reaction evidence="8 9">
        <text>tRNA(Leu) + L-leucine + ATP = L-leucyl-tRNA(Leu) + AMP + diphosphate</text>
        <dbReference type="Rhea" id="RHEA:11688"/>
        <dbReference type="Rhea" id="RHEA-COMP:9613"/>
        <dbReference type="Rhea" id="RHEA-COMP:9622"/>
        <dbReference type="ChEBI" id="CHEBI:30616"/>
        <dbReference type="ChEBI" id="CHEBI:33019"/>
        <dbReference type="ChEBI" id="CHEBI:57427"/>
        <dbReference type="ChEBI" id="CHEBI:78442"/>
        <dbReference type="ChEBI" id="CHEBI:78494"/>
        <dbReference type="ChEBI" id="CHEBI:456215"/>
        <dbReference type="EC" id="6.1.1.4"/>
    </reaction>
</comment>
<dbReference type="InterPro" id="IPR002302">
    <property type="entry name" value="Leu-tRNA-ligase"/>
</dbReference>
<dbReference type="CDD" id="cd07958">
    <property type="entry name" value="Anticodon_Ia_Leu_BEm"/>
    <property type="match status" value="1"/>
</dbReference>
<dbReference type="CDD" id="cd00812">
    <property type="entry name" value="LeuRS_core"/>
    <property type="match status" value="1"/>
</dbReference>
<dbReference type="PANTHER" id="PTHR43740">
    <property type="entry name" value="LEUCYL-TRNA SYNTHETASE"/>
    <property type="match status" value="1"/>
</dbReference>
<keyword evidence="3 9" id="KW-0436">Ligase</keyword>
<dbReference type="Gene3D" id="1.10.730.10">
    <property type="entry name" value="Isoleucyl-tRNA Synthetase, Domain 1"/>
    <property type="match status" value="1"/>
</dbReference>
<dbReference type="FunFam" id="1.10.730.10:FF:000011">
    <property type="entry name" value="Leucine--tRNA ligase chloroplastic/mitochondrial"/>
    <property type="match status" value="1"/>
</dbReference>
<dbReference type="EMBL" id="CP012603">
    <property type="protein sequence ID" value="ALE40860.1"/>
    <property type="molecule type" value="Genomic_DNA"/>
</dbReference>
<dbReference type="FunFam" id="3.40.50.620:FF:000056">
    <property type="entry name" value="Leucine--tRNA ligase"/>
    <property type="match status" value="1"/>
</dbReference>
<dbReference type="EC" id="6.1.1.4" evidence="9"/>
<dbReference type="HAMAP" id="MF_00049_B">
    <property type="entry name" value="Leu_tRNA_synth_B"/>
    <property type="match status" value="1"/>
</dbReference>
<dbReference type="PATRIC" id="fig|1279460.3.peg.3786"/>
<keyword evidence="4 9" id="KW-0547">Nucleotide-binding</keyword>
<dbReference type="RefSeq" id="WP_001199942.1">
    <property type="nucleotide sequence ID" value="NZ_CP012603.1"/>
</dbReference>
<evidence type="ECO:0000256" key="6">
    <source>
        <dbReference type="ARBA" id="ARBA00022917"/>
    </source>
</evidence>
<evidence type="ECO:0000256" key="7">
    <source>
        <dbReference type="ARBA" id="ARBA00023146"/>
    </source>
</evidence>
<comment type="caution">
    <text evidence="9">Lacks conserved residue(s) required for the propagation of feature annotation.</text>
</comment>
<keyword evidence="6 9" id="KW-0648">Protein biosynthesis</keyword>
<dbReference type="NCBIfam" id="TIGR00396">
    <property type="entry name" value="leuS_bact"/>
    <property type="match status" value="1"/>
</dbReference>
<dbReference type="InterPro" id="IPR014729">
    <property type="entry name" value="Rossmann-like_a/b/a_fold"/>
</dbReference>
<name>A0A0M5LFX3_LEPIR</name>
<dbReference type="Proteomes" id="UP000056502">
    <property type="component" value="Chromosome I"/>
</dbReference>
<reference evidence="14 15" key="1">
    <citation type="journal article" date="2015" name="Genome Announc.">
        <title>Whole-Genome Sequence of Leptospira interrogans Serovar Hardjo Subtype Hardjoprajitno Strain Norma, Isolated from Cattle in a Leptospirosis Outbreak in Brazil.</title>
        <authorList>
            <person name="Cosate M.R."/>
            <person name="Soares S.C."/>
            <person name="Mendes T.A."/>
            <person name="Raittz R.T."/>
            <person name="Moreira E.C."/>
            <person name="Leite R."/>
            <person name="Fernandes G.R."/>
            <person name="Haddad J.P."/>
            <person name="Ortega J.M."/>
        </authorList>
    </citation>
    <scope>NUCLEOTIDE SEQUENCE [LARGE SCALE GENOMIC DNA]</scope>
    <source>
        <strain evidence="14 15">Norma</strain>
    </source>
</reference>
<organism evidence="14">
    <name type="scientific">Leptospira interrogans serovar Hardjo str. Norma</name>
    <dbReference type="NCBI Taxonomy" id="1279460"/>
    <lineage>
        <taxon>Bacteria</taxon>
        <taxon>Pseudomonadati</taxon>
        <taxon>Spirochaetota</taxon>
        <taxon>Spirochaetia</taxon>
        <taxon>Leptospirales</taxon>
        <taxon>Leptospiraceae</taxon>
        <taxon>Leptospira</taxon>
    </lineage>
</organism>
<dbReference type="GO" id="GO:0005829">
    <property type="term" value="C:cytosol"/>
    <property type="evidence" value="ECO:0007669"/>
    <property type="project" value="TreeGrafter"/>
</dbReference>
<evidence type="ECO:0000256" key="3">
    <source>
        <dbReference type="ARBA" id="ARBA00022598"/>
    </source>
</evidence>
<dbReference type="Gene3D" id="3.40.50.620">
    <property type="entry name" value="HUPs"/>
    <property type="match status" value="3"/>
</dbReference>
<dbReference type="InterPro" id="IPR009008">
    <property type="entry name" value="Val/Leu/Ile-tRNA-synth_edit"/>
</dbReference>
<dbReference type="InterPro" id="IPR025709">
    <property type="entry name" value="Leu_tRNA-synth_edit"/>
</dbReference>
<dbReference type="Gene3D" id="3.10.20.590">
    <property type="match status" value="1"/>
</dbReference>
<evidence type="ECO:0000259" key="12">
    <source>
        <dbReference type="Pfam" id="PF08264"/>
    </source>
</evidence>
<feature type="binding site" evidence="9">
    <location>
        <position position="639"/>
    </location>
    <ligand>
        <name>ATP</name>
        <dbReference type="ChEBI" id="CHEBI:30616"/>
    </ligand>
</feature>
<protein>
    <recommendedName>
        <fullName evidence="9">Leucine--tRNA ligase</fullName>
        <ecNumber evidence="9">6.1.1.4</ecNumber>
    </recommendedName>
    <alternativeName>
        <fullName evidence="9">Leucyl-tRNA synthetase</fullName>
        <shortName evidence="9">LeuRS</shortName>
    </alternativeName>
</protein>
<dbReference type="InterPro" id="IPR009080">
    <property type="entry name" value="tRNAsynth_Ia_anticodon-bd"/>
</dbReference>
<dbReference type="SUPFAM" id="SSF52374">
    <property type="entry name" value="Nucleotidylyl transferase"/>
    <property type="match status" value="1"/>
</dbReference>
<feature type="domain" description="Aminoacyl-tRNA synthetase class Ia" evidence="11">
    <location>
        <begin position="471"/>
        <end position="662"/>
    </location>
</feature>
<dbReference type="GO" id="GO:0002161">
    <property type="term" value="F:aminoacyl-tRNA deacylase activity"/>
    <property type="evidence" value="ECO:0007669"/>
    <property type="project" value="InterPro"/>
</dbReference>